<feature type="binding site" evidence="3">
    <location>
        <begin position="3"/>
        <end position="8"/>
    </location>
    <ligand>
        <name>substrate</name>
    </ligand>
</feature>
<feature type="binding site" evidence="3">
    <location>
        <position position="131"/>
    </location>
    <ligand>
        <name>substrate</name>
    </ligand>
</feature>
<dbReference type="AlphaFoldDB" id="H2CIR6"/>
<evidence type="ECO:0000313" key="5">
    <source>
        <dbReference type="Proteomes" id="UP000005737"/>
    </source>
</evidence>
<dbReference type="RefSeq" id="WP_002772804.1">
    <property type="nucleotide sequence ID" value="NZ_JH597773.1"/>
</dbReference>
<evidence type="ECO:0000256" key="1">
    <source>
        <dbReference type="ARBA" id="ARBA00023239"/>
    </source>
</evidence>
<evidence type="ECO:0000313" key="4">
    <source>
        <dbReference type="EMBL" id="EHQ07082.1"/>
    </source>
</evidence>
<sequence>MYYFAYGSNMDMADLSRWCKDKGHDLSSFCLHKLGIAYLEDFKLAFNYYSTLRKAGAANIMPSKGNRVYGLLFEVDEKTRDQILRPKEGHPKHYLEMECKVIFNDSPVEAITYKVVLNKEKSGHQHPTKEYLNLIVSNGCENGFPKDYMTQLTVFSTL</sequence>
<dbReference type="HOGENOM" id="CLU_048475_2_2_12"/>
<dbReference type="GO" id="GO:0003839">
    <property type="term" value="F:gamma-glutamylcyclotransferase activity"/>
    <property type="evidence" value="ECO:0007669"/>
    <property type="project" value="InterPro"/>
</dbReference>
<dbReference type="PANTHER" id="PTHR12935:SF0">
    <property type="entry name" value="GAMMA-GLUTAMYLCYCLOTRANSFERASE"/>
    <property type="match status" value="1"/>
</dbReference>
<feature type="active site" description="Proton acceptor" evidence="2">
    <location>
        <position position="88"/>
    </location>
</feature>
<keyword evidence="1" id="KW-0456">Lyase</keyword>
<dbReference type="Proteomes" id="UP000005737">
    <property type="component" value="Unassembled WGS sequence"/>
</dbReference>
<accession>H2CIR6</accession>
<dbReference type="InterPro" id="IPR017939">
    <property type="entry name" value="G-Glutamylcylcotransferase"/>
</dbReference>
<dbReference type="InterPro" id="IPR036568">
    <property type="entry name" value="GGCT-like_sf"/>
</dbReference>
<proteinExistence type="predicted"/>
<keyword evidence="5" id="KW-1185">Reference proteome</keyword>
<dbReference type="InterPro" id="IPR013024">
    <property type="entry name" value="GGCT-like"/>
</dbReference>
<evidence type="ECO:0000256" key="2">
    <source>
        <dbReference type="PIRSR" id="PIRSR617939-1"/>
    </source>
</evidence>
<evidence type="ECO:0000256" key="3">
    <source>
        <dbReference type="PIRSR" id="PIRSR617939-2"/>
    </source>
</evidence>
<dbReference type="Gene3D" id="3.10.490.10">
    <property type="entry name" value="Gamma-glutamyl cyclotransferase-like"/>
    <property type="match status" value="1"/>
</dbReference>
<organism evidence="4 5">
    <name type="scientific">Leptonema illini DSM 21528</name>
    <dbReference type="NCBI Taxonomy" id="929563"/>
    <lineage>
        <taxon>Bacteria</taxon>
        <taxon>Pseudomonadati</taxon>
        <taxon>Spirochaetota</taxon>
        <taxon>Spirochaetia</taxon>
        <taxon>Leptospirales</taxon>
        <taxon>Leptospiraceae</taxon>
        <taxon>Leptonema</taxon>
    </lineage>
</organism>
<dbReference type="EMBL" id="JH597773">
    <property type="protein sequence ID" value="EHQ07082.1"/>
    <property type="molecule type" value="Genomic_DNA"/>
</dbReference>
<protein>
    <submittedName>
        <fullName evidence="4">AIG2 family protein</fullName>
    </submittedName>
</protein>
<gene>
    <name evidence="4" type="ORF">Lepil_2407</name>
</gene>
<dbReference type="PANTHER" id="PTHR12935">
    <property type="entry name" value="GAMMA-GLUTAMYLCYCLOTRANSFERASE"/>
    <property type="match status" value="1"/>
</dbReference>
<dbReference type="CDD" id="cd06661">
    <property type="entry name" value="GGCT_like"/>
    <property type="match status" value="1"/>
</dbReference>
<reference evidence="4 5" key="1">
    <citation type="submission" date="2011-10" db="EMBL/GenBank/DDBJ databases">
        <title>The Improved High-Quality Draft genome of Leptonema illini DSM 21528.</title>
        <authorList>
            <consortium name="US DOE Joint Genome Institute (JGI-PGF)"/>
            <person name="Lucas S."/>
            <person name="Copeland A."/>
            <person name="Lapidus A."/>
            <person name="Glavina del Rio T."/>
            <person name="Dalin E."/>
            <person name="Tice H."/>
            <person name="Bruce D."/>
            <person name="Goodwin L."/>
            <person name="Pitluck S."/>
            <person name="Peters L."/>
            <person name="Mikhailova N."/>
            <person name="Held B."/>
            <person name="Kyrpides N."/>
            <person name="Mavromatis K."/>
            <person name="Ivanova N."/>
            <person name="Markowitz V."/>
            <person name="Cheng J.-F."/>
            <person name="Hugenholtz P."/>
            <person name="Woyke T."/>
            <person name="Wu D."/>
            <person name="Gronow S."/>
            <person name="Wellnitz S."/>
            <person name="Brambilla E.-M."/>
            <person name="Klenk H.-P."/>
            <person name="Eisen J.A."/>
        </authorList>
    </citation>
    <scope>NUCLEOTIDE SEQUENCE [LARGE SCALE GENOMIC DNA]</scope>
    <source>
        <strain evidence="4 5">DSM 21528</strain>
    </source>
</reference>
<name>H2CIR6_9LEPT</name>
<dbReference type="SUPFAM" id="SSF110857">
    <property type="entry name" value="Gamma-glutamyl cyclotransferase-like"/>
    <property type="match status" value="1"/>
</dbReference>
<dbReference type="Pfam" id="PF13772">
    <property type="entry name" value="AIG2_2"/>
    <property type="match status" value="1"/>
</dbReference>
<dbReference type="STRING" id="183.GCA_002009735_01449"/>